<dbReference type="AlphaFoldDB" id="A0AAD7CNV5"/>
<protein>
    <submittedName>
        <fullName evidence="2">Uncharacterized protein</fullName>
    </submittedName>
</protein>
<feature type="transmembrane region" description="Helical" evidence="1">
    <location>
        <begin position="56"/>
        <end position="74"/>
    </location>
</feature>
<sequence length="111" mass="12438">MSQHRRRERMSRTIFDDLAHSIARATKTSPITRGSPRNPRFAASVVTSAAAKWEKYAIIDMTTIAVIVIASGWWNTAVPLLKVSICWAYTSRYNISCPKPGHAMYSGRRGL</sequence>
<keyword evidence="3" id="KW-1185">Reference proteome</keyword>
<dbReference type="Proteomes" id="UP001221757">
    <property type="component" value="Unassembled WGS sequence"/>
</dbReference>
<proteinExistence type="predicted"/>
<evidence type="ECO:0000313" key="3">
    <source>
        <dbReference type="Proteomes" id="UP001221757"/>
    </source>
</evidence>
<accession>A0AAD7CNV5</accession>
<dbReference type="EMBL" id="JARKIE010000312">
    <property type="protein sequence ID" value="KAJ7655401.1"/>
    <property type="molecule type" value="Genomic_DNA"/>
</dbReference>
<reference evidence="2" key="1">
    <citation type="submission" date="2023-03" db="EMBL/GenBank/DDBJ databases">
        <title>Massive genome expansion in bonnet fungi (Mycena s.s.) driven by repeated elements and novel gene families across ecological guilds.</title>
        <authorList>
            <consortium name="Lawrence Berkeley National Laboratory"/>
            <person name="Harder C.B."/>
            <person name="Miyauchi S."/>
            <person name="Viragh M."/>
            <person name="Kuo A."/>
            <person name="Thoen E."/>
            <person name="Andreopoulos B."/>
            <person name="Lu D."/>
            <person name="Skrede I."/>
            <person name="Drula E."/>
            <person name="Henrissat B."/>
            <person name="Morin E."/>
            <person name="Kohler A."/>
            <person name="Barry K."/>
            <person name="LaButti K."/>
            <person name="Morin E."/>
            <person name="Salamov A."/>
            <person name="Lipzen A."/>
            <person name="Mereny Z."/>
            <person name="Hegedus B."/>
            <person name="Baldrian P."/>
            <person name="Stursova M."/>
            <person name="Weitz H."/>
            <person name="Taylor A."/>
            <person name="Grigoriev I.V."/>
            <person name="Nagy L.G."/>
            <person name="Martin F."/>
            <person name="Kauserud H."/>
        </authorList>
    </citation>
    <scope>NUCLEOTIDE SEQUENCE</scope>
    <source>
        <strain evidence="2">CBHHK067</strain>
    </source>
</reference>
<keyword evidence="1" id="KW-1133">Transmembrane helix</keyword>
<keyword evidence="1" id="KW-0812">Transmembrane</keyword>
<organism evidence="2 3">
    <name type="scientific">Mycena rosella</name>
    <name type="common">Pink bonnet</name>
    <name type="synonym">Agaricus rosellus</name>
    <dbReference type="NCBI Taxonomy" id="1033263"/>
    <lineage>
        <taxon>Eukaryota</taxon>
        <taxon>Fungi</taxon>
        <taxon>Dikarya</taxon>
        <taxon>Basidiomycota</taxon>
        <taxon>Agaricomycotina</taxon>
        <taxon>Agaricomycetes</taxon>
        <taxon>Agaricomycetidae</taxon>
        <taxon>Agaricales</taxon>
        <taxon>Marasmiineae</taxon>
        <taxon>Mycenaceae</taxon>
        <taxon>Mycena</taxon>
    </lineage>
</organism>
<gene>
    <name evidence="2" type="ORF">B0H17DRAFT_378779</name>
</gene>
<comment type="caution">
    <text evidence="2">The sequence shown here is derived from an EMBL/GenBank/DDBJ whole genome shotgun (WGS) entry which is preliminary data.</text>
</comment>
<keyword evidence="1" id="KW-0472">Membrane</keyword>
<name>A0AAD7CNV5_MYCRO</name>
<evidence type="ECO:0000256" key="1">
    <source>
        <dbReference type="SAM" id="Phobius"/>
    </source>
</evidence>
<evidence type="ECO:0000313" key="2">
    <source>
        <dbReference type="EMBL" id="KAJ7655401.1"/>
    </source>
</evidence>